<dbReference type="GO" id="GO:0006508">
    <property type="term" value="P:proteolysis"/>
    <property type="evidence" value="ECO:0007669"/>
    <property type="project" value="InterPro"/>
</dbReference>
<dbReference type="Gene3D" id="2.40.10.10">
    <property type="entry name" value="Trypsin-like serine proteases"/>
    <property type="match status" value="1"/>
</dbReference>
<gene>
    <name evidence="3" type="ORF">Zmor_016157</name>
</gene>
<evidence type="ECO:0000259" key="2">
    <source>
        <dbReference type="PROSITE" id="PS50240"/>
    </source>
</evidence>
<reference evidence="3" key="1">
    <citation type="journal article" date="2023" name="G3 (Bethesda)">
        <title>Whole genome assemblies of Zophobas morio and Tenebrio molitor.</title>
        <authorList>
            <person name="Kaur S."/>
            <person name="Stinson S.A."/>
            <person name="diCenzo G.C."/>
        </authorList>
    </citation>
    <scope>NUCLEOTIDE SEQUENCE</scope>
    <source>
        <strain evidence="3">QUZm001</strain>
    </source>
</reference>
<dbReference type="Proteomes" id="UP001168821">
    <property type="component" value="Unassembled WGS sequence"/>
</dbReference>
<keyword evidence="1" id="KW-0732">Signal</keyword>
<dbReference type="InterPro" id="IPR043504">
    <property type="entry name" value="Peptidase_S1_PA_chymotrypsin"/>
</dbReference>
<dbReference type="GO" id="GO:0004252">
    <property type="term" value="F:serine-type endopeptidase activity"/>
    <property type="evidence" value="ECO:0007669"/>
    <property type="project" value="InterPro"/>
</dbReference>
<feature type="chain" id="PRO_5041204090" description="Peptidase S1 domain-containing protein" evidence="1">
    <location>
        <begin position="21"/>
        <end position="254"/>
    </location>
</feature>
<dbReference type="InterPro" id="IPR001314">
    <property type="entry name" value="Peptidase_S1A"/>
</dbReference>
<protein>
    <recommendedName>
        <fullName evidence="2">Peptidase S1 domain-containing protein</fullName>
    </recommendedName>
</protein>
<dbReference type="CDD" id="cd00190">
    <property type="entry name" value="Tryp_SPc"/>
    <property type="match status" value="1"/>
</dbReference>
<feature type="signal peptide" evidence="1">
    <location>
        <begin position="1"/>
        <end position="20"/>
    </location>
</feature>
<dbReference type="PANTHER" id="PTHR24260">
    <property type="match status" value="1"/>
</dbReference>
<accession>A0AA38ING8</accession>
<comment type="caution">
    <text evidence="3">The sequence shown here is derived from an EMBL/GenBank/DDBJ whole genome shotgun (WGS) entry which is preliminary data.</text>
</comment>
<sequence length="254" mass="27315">MKLFSVFVLLVVLALDPVLTSPTPDKISKEARSHGIAFDGQFPSSASIYIQAPSGTFFCGGTLISELFVLTTASCIQGAVLFTVRLGSTSLGSDDLVTVVADNYYLHPDYDSSTLQNNLGLIQFREPVKDVEYVRPAYLPTEPLDPESIYVAVSWGSFTSGNGNDLNYATVTIVPNDECMVKSDSLACGVSEDDEGLCWGTMGNAMLTVLDAKDQWVMGVASFGLANACSPSDPYVYVPVFPFVDWIKAVTGIE</sequence>
<dbReference type="PANTHER" id="PTHR24260:SF136">
    <property type="entry name" value="GH08193P-RELATED"/>
    <property type="match status" value="1"/>
</dbReference>
<evidence type="ECO:0000313" key="3">
    <source>
        <dbReference type="EMBL" id="KAJ3657132.1"/>
    </source>
</evidence>
<organism evidence="3 4">
    <name type="scientific">Zophobas morio</name>
    <dbReference type="NCBI Taxonomy" id="2755281"/>
    <lineage>
        <taxon>Eukaryota</taxon>
        <taxon>Metazoa</taxon>
        <taxon>Ecdysozoa</taxon>
        <taxon>Arthropoda</taxon>
        <taxon>Hexapoda</taxon>
        <taxon>Insecta</taxon>
        <taxon>Pterygota</taxon>
        <taxon>Neoptera</taxon>
        <taxon>Endopterygota</taxon>
        <taxon>Coleoptera</taxon>
        <taxon>Polyphaga</taxon>
        <taxon>Cucujiformia</taxon>
        <taxon>Tenebrionidae</taxon>
        <taxon>Zophobas</taxon>
    </lineage>
</organism>
<name>A0AA38ING8_9CUCU</name>
<evidence type="ECO:0000256" key="1">
    <source>
        <dbReference type="SAM" id="SignalP"/>
    </source>
</evidence>
<dbReference type="EMBL" id="JALNTZ010000004">
    <property type="protein sequence ID" value="KAJ3657132.1"/>
    <property type="molecule type" value="Genomic_DNA"/>
</dbReference>
<dbReference type="AlphaFoldDB" id="A0AA38ING8"/>
<keyword evidence="4" id="KW-1185">Reference proteome</keyword>
<feature type="domain" description="Peptidase S1" evidence="2">
    <location>
        <begin position="27"/>
        <end position="252"/>
    </location>
</feature>
<dbReference type="InterPro" id="IPR009003">
    <property type="entry name" value="Peptidase_S1_PA"/>
</dbReference>
<dbReference type="Pfam" id="PF00089">
    <property type="entry name" value="Trypsin"/>
    <property type="match status" value="1"/>
</dbReference>
<dbReference type="PRINTS" id="PR00722">
    <property type="entry name" value="CHYMOTRYPSIN"/>
</dbReference>
<dbReference type="SUPFAM" id="SSF50494">
    <property type="entry name" value="Trypsin-like serine proteases"/>
    <property type="match status" value="1"/>
</dbReference>
<dbReference type="InterPro" id="IPR051333">
    <property type="entry name" value="CLIP_Serine_Protease"/>
</dbReference>
<dbReference type="PROSITE" id="PS50240">
    <property type="entry name" value="TRYPSIN_DOM"/>
    <property type="match status" value="1"/>
</dbReference>
<proteinExistence type="predicted"/>
<evidence type="ECO:0000313" key="4">
    <source>
        <dbReference type="Proteomes" id="UP001168821"/>
    </source>
</evidence>
<dbReference type="InterPro" id="IPR001254">
    <property type="entry name" value="Trypsin_dom"/>
</dbReference>
<dbReference type="SMART" id="SM00020">
    <property type="entry name" value="Tryp_SPc"/>
    <property type="match status" value="1"/>
</dbReference>